<proteinExistence type="predicted"/>
<protein>
    <submittedName>
        <fullName evidence="1">Uncharacterized protein</fullName>
    </submittedName>
</protein>
<dbReference type="Proteomes" id="UP000179840">
    <property type="component" value="Unassembled WGS sequence"/>
</dbReference>
<keyword evidence="1" id="KW-0614">Plasmid</keyword>
<dbReference type="AlphaFoldDB" id="A0A1S1TZZ1"/>
<accession>A0A1S1TZZ1</accession>
<sequence>MAIEAGKTYFFTKSGNQVRAIAPTTPYRGVAMWEVERTAGASAGKRMDVPARSLVTQLD</sequence>
<dbReference type="EMBL" id="LFKP01000016">
    <property type="protein sequence ID" value="OHV93810.1"/>
    <property type="molecule type" value="Genomic_DNA"/>
</dbReference>
<name>A0A1S1TZZ1_9BURK</name>
<gene>
    <name evidence="1" type="ORF">AKG95_29205</name>
</gene>
<comment type="caution">
    <text evidence="1">The sequence shown here is derived from an EMBL/GenBank/DDBJ whole genome shotgun (WGS) entry which is preliminary data.</text>
</comment>
<organism evidence="1 2">
    <name type="scientific">Janthinobacterium lividum</name>
    <dbReference type="NCBI Taxonomy" id="29581"/>
    <lineage>
        <taxon>Bacteria</taxon>
        <taxon>Pseudomonadati</taxon>
        <taxon>Pseudomonadota</taxon>
        <taxon>Betaproteobacteria</taxon>
        <taxon>Burkholderiales</taxon>
        <taxon>Oxalobacteraceae</taxon>
        <taxon>Janthinobacterium</taxon>
    </lineage>
</organism>
<dbReference type="RefSeq" id="WP_071080523.1">
    <property type="nucleotide sequence ID" value="NZ_LFKP01000016.1"/>
</dbReference>
<evidence type="ECO:0000313" key="1">
    <source>
        <dbReference type="EMBL" id="OHV93810.1"/>
    </source>
</evidence>
<geneLocation type="plasmid" evidence="1">
    <name>pMEG01</name>
</geneLocation>
<reference evidence="1 2" key="1">
    <citation type="submission" date="2015-06" db="EMBL/GenBank/DDBJ databases">
        <title>Draft genome sequencing of a biphenyl-degrading bacterium, Janthinobacterium lividum MEG1.</title>
        <authorList>
            <person name="Shimodaira J."/>
            <person name="Hatta T."/>
        </authorList>
    </citation>
    <scope>NUCLEOTIDE SEQUENCE [LARGE SCALE GENOMIC DNA]</scope>
    <source>
        <strain evidence="1 2">MEG1</strain>
        <plasmid evidence="1">pMEG01</plasmid>
    </source>
</reference>
<evidence type="ECO:0000313" key="2">
    <source>
        <dbReference type="Proteomes" id="UP000179840"/>
    </source>
</evidence>